<dbReference type="FunFam" id="2.20.25.80:FF:000003">
    <property type="entry name" value="WRKY transcription factor 57"/>
    <property type="match status" value="1"/>
</dbReference>
<dbReference type="Gene3D" id="2.20.25.80">
    <property type="entry name" value="WRKY domain"/>
    <property type="match status" value="1"/>
</dbReference>
<dbReference type="InterPro" id="IPR003657">
    <property type="entry name" value="WRKY_dom"/>
</dbReference>
<feature type="region of interest" description="Disordered" evidence="6">
    <location>
        <begin position="1"/>
        <end position="21"/>
    </location>
</feature>
<dbReference type="InterPro" id="IPR036576">
    <property type="entry name" value="WRKY_dom_sf"/>
</dbReference>
<evidence type="ECO:0000313" key="9">
    <source>
        <dbReference type="Proteomes" id="UP001157006"/>
    </source>
</evidence>
<evidence type="ECO:0000256" key="6">
    <source>
        <dbReference type="SAM" id="MobiDB-lite"/>
    </source>
</evidence>
<dbReference type="SUPFAM" id="SSF118290">
    <property type="entry name" value="WRKY DNA-binding domain"/>
    <property type="match status" value="1"/>
</dbReference>
<dbReference type="AlphaFoldDB" id="A0AAV0YVV4"/>
<organism evidence="8 9">
    <name type="scientific">Vicia faba</name>
    <name type="common">Broad bean</name>
    <name type="synonym">Faba vulgaris</name>
    <dbReference type="NCBI Taxonomy" id="3906"/>
    <lineage>
        <taxon>Eukaryota</taxon>
        <taxon>Viridiplantae</taxon>
        <taxon>Streptophyta</taxon>
        <taxon>Embryophyta</taxon>
        <taxon>Tracheophyta</taxon>
        <taxon>Spermatophyta</taxon>
        <taxon>Magnoliopsida</taxon>
        <taxon>eudicotyledons</taxon>
        <taxon>Gunneridae</taxon>
        <taxon>Pentapetalae</taxon>
        <taxon>rosids</taxon>
        <taxon>fabids</taxon>
        <taxon>Fabales</taxon>
        <taxon>Fabaceae</taxon>
        <taxon>Papilionoideae</taxon>
        <taxon>50 kb inversion clade</taxon>
        <taxon>NPAAA clade</taxon>
        <taxon>Hologalegina</taxon>
        <taxon>IRL clade</taxon>
        <taxon>Fabeae</taxon>
        <taxon>Vicia</taxon>
    </lineage>
</organism>
<feature type="region of interest" description="Disordered" evidence="6">
    <location>
        <begin position="103"/>
        <end position="194"/>
    </location>
</feature>
<evidence type="ECO:0000256" key="3">
    <source>
        <dbReference type="ARBA" id="ARBA00023125"/>
    </source>
</evidence>
<feature type="region of interest" description="Disordered" evidence="6">
    <location>
        <begin position="314"/>
        <end position="334"/>
    </location>
</feature>
<dbReference type="GO" id="GO:0003700">
    <property type="term" value="F:DNA-binding transcription factor activity"/>
    <property type="evidence" value="ECO:0007669"/>
    <property type="project" value="InterPro"/>
</dbReference>
<keyword evidence="3" id="KW-0238">DNA-binding</keyword>
<evidence type="ECO:0000256" key="5">
    <source>
        <dbReference type="ARBA" id="ARBA00023242"/>
    </source>
</evidence>
<reference evidence="8 9" key="1">
    <citation type="submission" date="2023-01" db="EMBL/GenBank/DDBJ databases">
        <authorList>
            <person name="Kreplak J."/>
        </authorList>
    </citation>
    <scope>NUCLEOTIDE SEQUENCE [LARGE SCALE GENOMIC DNA]</scope>
</reference>
<keyword evidence="2" id="KW-0805">Transcription regulation</keyword>
<feature type="domain" description="WRKY" evidence="7">
    <location>
        <begin position="207"/>
        <end position="266"/>
    </location>
</feature>
<dbReference type="PANTHER" id="PTHR31221:SF350">
    <property type="entry name" value="WRKY TRANSCRIPTION FACTOR 48-RELATED"/>
    <property type="match status" value="1"/>
</dbReference>
<evidence type="ECO:0000313" key="8">
    <source>
        <dbReference type="EMBL" id="CAI8590260.1"/>
    </source>
</evidence>
<dbReference type="GO" id="GO:0005634">
    <property type="term" value="C:nucleus"/>
    <property type="evidence" value="ECO:0007669"/>
    <property type="project" value="UniProtKB-SubCell"/>
</dbReference>
<protein>
    <recommendedName>
        <fullName evidence="7">WRKY domain-containing protein</fullName>
    </recommendedName>
</protein>
<keyword evidence="9" id="KW-1185">Reference proteome</keyword>
<dbReference type="EMBL" id="OX451736">
    <property type="protein sequence ID" value="CAI8590260.1"/>
    <property type="molecule type" value="Genomic_DNA"/>
</dbReference>
<name>A0AAV0YVV4_VICFA</name>
<feature type="compositionally biased region" description="Basic residues" evidence="6">
    <location>
        <begin position="179"/>
        <end position="189"/>
    </location>
</feature>
<keyword evidence="5" id="KW-0539">Nucleus</keyword>
<dbReference type="GO" id="GO:0043565">
    <property type="term" value="F:sequence-specific DNA binding"/>
    <property type="evidence" value="ECO:0007669"/>
    <property type="project" value="InterPro"/>
</dbReference>
<comment type="subcellular location">
    <subcellularLocation>
        <location evidence="1">Nucleus</location>
    </subcellularLocation>
</comment>
<proteinExistence type="predicted"/>
<feature type="region of interest" description="Disordered" evidence="6">
    <location>
        <begin position="258"/>
        <end position="277"/>
    </location>
</feature>
<evidence type="ECO:0000256" key="1">
    <source>
        <dbReference type="ARBA" id="ARBA00004123"/>
    </source>
</evidence>
<gene>
    <name evidence="8" type="ORF">VFH_I433040</name>
</gene>
<evidence type="ECO:0000256" key="2">
    <source>
        <dbReference type="ARBA" id="ARBA00023015"/>
    </source>
</evidence>
<sequence>MEEKKRKANTNPTHSSSTTTMAFSDEIPTTTTTINNNTSLFPFQPSISTIFDTLPSSSCDQKVSSFGFMDLLGSHDYNINNNTFLLSDWVLPTTTTVIQPLPSPASSNVLDSSEVLNTPTSPNSTSISSSSHEATFNNNTIEQQQHRSKVSKTEHDAEVEEEDGNGVKENDKYQDKTKKQLKAKKKNQKKEREPRFAFMTKSEVDNLDDGYRWRKYGQKAVKNSPYPRSYYRCTTAACGVKKRVERSSDDSSIVVTTYEGQHTHPSPATSRPNLSFVNEPSSFGAGAFGGGSSSSGSHSQSHFVLPHASSLLYNNSTNPTTNSTTTPPTLGSSGGYLNTSSFGGFVHDQAIHQRGFGGSNEAMLRDNGLLQDIITQMKKEEKDSINEQH</sequence>
<evidence type="ECO:0000259" key="7">
    <source>
        <dbReference type="SMART" id="SM00774"/>
    </source>
</evidence>
<evidence type="ECO:0000256" key="4">
    <source>
        <dbReference type="ARBA" id="ARBA00023163"/>
    </source>
</evidence>
<dbReference type="SMART" id="SM00774">
    <property type="entry name" value="WRKY"/>
    <property type="match status" value="1"/>
</dbReference>
<feature type="compositionally biased region" description="Polar residues" evidence="6">
    <location>
        <begin position="132"/>
        <end position="143"/>
    </location>
</feature>
<feature type="compositionally biased region" description="Low complexity" evidence="6">
    <location>
        <begin position="117"/>
        <end position="131"/>
    </location>
</feature>
<dbReference type="InterPro" id="IPR044810">
    <property type="entry name" value="WRKY_plant"/>
</dbReference>
<keyword evidence="4" id="KW-0804">Transcription</keyword>
<dbReference type="PANTHER" id="PTHR31221">
    <property type="entry name" value="WRKY TRANSCRIPTION FACTOR PROTEIN 1-RELATED"/>
    <property type="match status" value="1"/>
</dbReference>
<feature type="compositionally biased region" description="Low complexity" evidence="6">
    <location>
        <begin position="314"/>
        <end position="331"/>
    </location>
</feature>
<accession>A0AAV0YVV4</accession>
<dbReference type="Proteomes" id="UP001157006">
    <property type="component" value="Chromosome 1L"/>
</dbReference>
<feature type="compositionally biased region" description="Basic and acidic residues" evidence="6">
    <location>
        <begin position="165"/>
        <end position="178"/>
    </location>
</feature>
<feature type="compositionally biased region" description="Polar residues" evidence="6">
    <location>
        <begin position="103"/>
        <end position="116"/>
    </location>
</feature>
<dbReference type="Pfam" id="PF03106">
    <property type="entry name" value="WRKY"/>
    <property type="match status" value="1"/>
</dbReference>